<protein>
    <recommendedName>
        <fullName evidence="4">DUF3800 domain-containing protein</fullName>
    </recommendedName>
</protein>
<organism evidence="2 3">
    <name type="scientific">Bifidobacterium longum</name>
    <dbReference type="NCBI Taxonomy" id="216816"/>
    <lineage>
        <taxon>Bacteria</taxon>
        <taxon>Bacillati</taxon>
        <taxon>Actinomycetota</taxon>
        <taxon>Actinomycetes</taxon>
        <taxon>Bifidobacteriales</taxon>
        <taxon>Bifidobacteriaceae</taxon>
        <taxon>Bifidobacterium</taxon>
    </lineage>
</organism>
<evidence type="ECO:0000313" key="3">
    <source>
        <dbReference type="Proteomes" id="UP000261288"/>
    </source>
</evidence>
<dbReference type="Proteomes" id="UP000261288">
    <property type="component" value="Unassembled WGS sequence"/>
</dbReference>
<dbReference type="Proteomes" id="UP001277803">
    <property type="component" value="Unassembled WGS sequence"/>
</dbReference>
<reference evidence="1" key="2">
    <citation type="submission" date="2023-10" db="EMBL/GenBank/DDBJ databases">
        <title>Rapid discrimination of Bifidobacterium longum Subspecies based on MALDI-TOF MS and Machine Learning.</title>
        <authorList>
            <person name="Chen J."/>
        </authorList>
    </citation>
    <scope>NUCLEOTIDE SEQUENCE</scope>
    <source>
        <strain evidence="1">YGMCC0039</strain>
    </source>
</reference>
<name>A0A3E4S3Q9_BIFLN</name>
<evidence type="ECO:0008006" key="4">
    <source>
        <dbReference type="Google" id="ProtNLM"/>
    </source>
</evidence>
<proteinExistence type="predicted"/>
<accession>A0A3E4S3Q9</accession>
<dbReference type="AlphaFoldDB" id="A0A3E4S3Q9"/>
<dbReference type="RefSeq" id="WP_012472176.1">
    <property type="nucleotide sequence ID" value="NZ_BAABXE010000001.1"/>
</dbReference>
<dbReference type="EMBL" id="QSRZ01000016">
    <property type="protein sequence ID" value="RGL44806.1"/>
    <property type="molecule type" value="Genomic_DNA"/>
</dbReference>
<reference evidence="2 3" key="1">
    <citation type="submission" date="2018-08" db="EMBL/GenBank/DDBJ databases">
        <title>A genome reference for cultivated species of the human gut microbiota.</title>
        <authorList>
            <person name="Zou Y."/>
            <person name="Xue W."/>
            <person name="Luo G."/>
        </authorList>
    </citation>
    <scope>NUCLEOTIDE SEQUENCE [LARGE SCALE GENOMIC DNA]</scope>
    <source>
        <strain evidence="2 3">TF06-45A</strain>
    </source>
</reference>
<gene>
    <name evidence="2" type="ORF">DXC63_11620</name>
    <name evidence="1" type="ORF">RS890_10365</name>
</gene>
<dbReference type="EMBL" id="JAWLRA010000037">
    <property type="protein sequence ID" value="MDW3127457.1"/>
    <property type="molecule type" value="Genomic_DNA"/>
</dbReference>
<comment type="caution">
    <text evidence="2">The sequence shown here is derived from an EMBL/GenBank/DDBJ whole genome shotgun (WGS) entry which is preliminary data.</text>
</comment>
<sequence length="192" mass="21895">MSNLVAWGDESVRTQGQDVPAYYMGVCICNLEEVDVHRMLTTVTKRHVPKLHWRDMTPSEKRKSIPIIERLALSHIVVAAIPLDGSVSSERARRKCLELLLPVLEYEYGVNRLVLEARESHQDDRDLDFARGIRSRHIIETLRVDFKPGNEDARLWIPDQVLGALGDTRNGTMDFSPMVASLDFRTVDLRTS</sequence>
<evidence type="ECO:0000313" key="1">
    <source>
        <dbReference type="EMBL" id="MDW3127457.1"/>
    </source>
</evidence>
<evidence type="ECO:0000313" key="2">
    <source>
        <dbReference type="EMBL" id="RGL44806.1"/>
    </source>
</evidence>